<sequence>MTDPNNPGDQQPNYGQQPFQGQPGQPYPGQYPGYPPAQPPKKRKKWPWVLLALVVVFLVFVGGCVALIGGAAESIENESERVVNVTYEITGDGPTGSAIYTNGELNTSTDNDIPIPWTKDVEITGFVKLVSLTASNSFDSTGTIKCIIRQGDKVLSEGTASGPGASANCSGNAE</sequence>
<keyword evidence="2" id="KW-1133">Transmembrane helix</keyword>
<evidence type="ECO:0000256" key="1">
    <source>
        <dbReference type="SAM" id="MobiDB-lite"/>
    </source>
</evidence>
<protein>
    <recommendedName>
        <fullName evidence="4">MmpS family membrane protein</fullName>
    </recommendedName>
</protein>
<dbReference type="EMBL" id="JARUXG010000015">
    <property type="protein sequence ID" value="MDG6782979.1"/>
    <property type="molecule type" value="Genomic_DNA"/>
</dbReference>
<feature type="compositionally biased region" description="Low complexity" evidence="1">
    <location>
        <begin position="10"/>
        <end position="32"/>
    </location>
</feature>
<evidence type="ECO:0008006" key="4">
    <source>
        <dbReference type="Google" id="ProtNLM"/>
    </source>
</evidence>
<evidence type="ECO:0000313" key="3">
    <source>
        <dbReference type="EMBL" id="MDG6782979.1"/>
    </source>
</evidence>
<evidence type="ECO:0000256" key="2">
    <source>
        <dbReference type="SAM" id="Phobius"/>
    </source>
</evidence>
<reference evidence="3" key="1">
    <citation type="submission" date="2023-04" db="EMBL/GenBank/DDBJ databases">
        <title>Characterization and analysis of the complete genome of Gordonia rubripertincta 112, the degrader of aromatic and aliphatic compounds.</title>
        <authorList>
            <person name="Frantsuzova E."/>
            <person name="Bogun A."/>
            <person name="Delegan Y."/>
        </authorList>
    </citation>
    <scope>NUCLEOTIDE SEQUENCE</scope>
    <source>
        <strain evidence="3">112</strain>
        <plasmid evidence="3">p1517_part_1</plasmid>
    </source>
</reference>
<gene>
    <name evidence="3" type="ORF">QBL07_19350</name>
</gene>
<keyword evidence="2" id="KW-0472">Membrane</keyword>
<dbReference type="RefSeq" id="WP_269555229.1">
    <property type="nucleotide sequence ID" value="NZ_CP178555.1"/>
</dbReference>
<organism evidence="3">
    <name type="scientific">Gordonia rubripertincta</name>
    <name type="common">Rhodococcus corallinus</name>
    <dbReference type="NCBI Taxonomy" id="36822"/>
    <lineage>
        <taxon>Bacteria</taxon>
        <taxon>Bacillati</taxon>
        <taxon>Actinomycetota</taxon>
        <taxon>Actinomycetes</taxon>
        <taxon>Mycobacteriales</taxon>
        <taxon>Gordoniaceae</taxon>
        <taxon>Gordonia</taxon>
    </lineage>
</organism>
<keyword evidence="3" id="KW-0614">Plasmid</keyword>
<proteinExistence type="predicted"/>
<feature type="transmembrane region" description="Helical" evidence="2">
    <location>
        <begin position="48"/>
        <end position="72"/>
    </location>
</feature>
<name>A0AAW6RAJ5_GORRU</name>
<dbReference type="Gene3D" id="2.60.40.2880">
    <property type="entry name" value="MmpS1-5, C-terminal soluble domain"/>
    <property type="match status" value="1"/>
</dbReference>
<dbReference type="InterPro" id="IPR038468">
    <property type="entry name" value="MmpS_C"/>
</dbReference>
<geneLocation type="plasmid" evidence="3">
    <name>p1517_part_1</name>
</geneLocation>
<keyword evidence="2" id="KW-0812">Transmembrane</keyword>
<comment type="caution">
    <text evidence="3">The sequence shown here is derived from an EMBL/GenBank/DDBJ whole genome shotgun (WGS) entry which is preliminary data.</text>
</comment>
<accession>A0AAW6RAJ5</accession>
<feature type="region of interest" description="Disordered" evidence="1">
    <location>
        <begin position="1"/>
        <end position="39"/>
    </location>
</feature>
<dbReference type="AlphaFoldDB" id="A0AAW6RAJ5"/>